<dbReference type="EMBL" id="UXSR01000027">
    <property type="protein sequence ID" value="VDD74332.1"/>
    <property type="molecule type" value="Genomic_DNA"/>
</dbReference>
<organism evidence="1 2">
    <name type="scientific">Mesocestoides corti</name>
    <name type="common">Flatworm</name>
    <dbReference type="NCBI Taxonomy" id="53468"/>
    <lineage>
        <taxon>Eukaryota</taxon>
        <taxon>Metazoa</taxon>
        <taxon>Spiralia</taxon>
        <taxon>Lophotrochozoa</taxon>
        <taxon>Platyhelminthes</taxon>
        <taxon>Cestoda</taxon>
        <taxon>Eucestoda</taxon>
        <taxon>Cyclophyllidea</taxon>
        <taxon>Mesocestoididae</taxon>
        <taxon>Mesocestoides</taxon>
    </lineage>
</organism>
<sequence length="57" mass="6248">MQSTRFHALVSRTNFWPSTASTPRPFVRRCAPLLTPDATPSMSASTNQLVCPCSLPL</sequence>
<dbReference type="AlphaFoldDB" id="A0A3P6GIJ7"/>
<gene>
    <name evidence="1" type="ORF">MCOS_LOCUS335</name>
</gene>
<proteinExistence type="predicted"/>
<dbReference type="Proteomes" id="UP000267029">
    <property type="component" value="Unassembled WGS sequence"/>
</dbReference>
<evidence type="ECO:0000313" key="1">
    <source>
        <dbReference type="EMBL" id="VDD74332.1"/>
    </source>
</evidence>
<name>A0A3P6GIJ7_MESCO</name>
<protein>
    <submittedName>
        <fullName evidence="1">Uncharacterized protein</fullName>
    </submittedName>
</protein>
<evidence type="ECO:0000313" key="2">
    <source>
        <dbReference type="Proteomes" id="UP000267029"/>
    </source>
</evidence>
<accession>A0A3P6GIJ7</accession>
<keyword evidence="2" id="KW-1185">Reference proteome</keyword>
<reference evidence="1 2" key="1">
    <citation type="submission" date="2018-10" db="EMBL/GenBank/DDBJ databases">
        <authorList>
            <consortium name="Pathogen Informatics"/>
        </authorList>
    </citation>
    <scope>NUCLEOTIDE SEQUENCE [LARGE SCALE GENOMIC DNA]</scope>
</reference>